<evidence type="ECO:0000256" key="3">
    <source>
        <dbReference type="ARBA" id="ARBA00022679"/>
    </source>
</evidence>
<dbReference type="GO" id="GO:0009103">
    <property type="term" value="P:lipopolysaccharide biosynthetic process"/>
    <property type="evidence" value="ECO:0007669"/>
    <property type="project" value="TreeGrafter"/>
</dbReference>
<keyword evidence="6 9" id="KW-0472">Membrane</keyword>
<sequence length="747" mass="79559">MAGSHRPRVSSSSPHRGMTSHTGFSTGTGPDTAAPASATPRLGRVGGHRHDSEQPHEQPRVAPHSRHITAIDGLRALAILGVVAYHTRPSLLNGGFLGVTVFFVISGFLITRSVDAGLERTGTLAYGGYVIKRLRRLVPPTIVIIACVALAAYLVSPSLLPKAQADALPSALFVGNWVSIFRHVSYFAAAGLPSPLTHLWFLAVLMQFYLLWPPMLLLMHRARMPRPARATVVAALTLASTVAMAILFDPTATGSRAYYGLDTRAAELLAGALLALVLPAADRPQRAATTARRRSRAPEARASAARSRIGDAVGFALIAALVVAFVLVRASFTGMYRGGYLVTALLTALLLAVVMVPGNMAGRLLSLRPLRYIGSRSFSLYLVHYPMLEMMNPATRTTKLAWWEWIVQALAIWAATEVFYQLVERSIRVGGTSGADTRDGGNNVGNGDGAGNGAAPARSRHRAAPRRDRRMMVLRGLRIVRRVIVVVCAVAVTLLCVLPLDWSAIAQARSAQLRPVTAAVESEATRGRTQSKRTTQSTRQGTAQSGDGSNGSAGSNGSNAGKLVPVAEKVPANLDAAGWTYDAGTGVCSADPLIISDSVEMGAQRVLVHTMPNAIQDNQIGRSLTAFAATYQQHVAAGDDKRVVVAALGSNDAGTGSEQEFENAVNAVNGKPLYFITIRNPAMNQDSINAAMRAVAAKHKNVGIMDWYGLSEGHSEYFYDDGVHLTIGDGLGRDAYSHMIIQAMCGQ</sequence>
<dbReference type="EMBL" id="JGZP01000001">
    <property type="protein sequence ID" value="KFJ01396.1"/>
    <property type="molecule type" value="Genomic_DNA"/>
</dbReference>
<feature type="transmembrane region" description="Helical" evidence="9">
    <location>
        <begin position="137"/>
        <end position="155"/>
    </location>
</feature>
<evidence type="ECO:0000256" key="2">
    <source>
        <dbReference type="ARBA" id="ARBA00022475"/>
    </source>
</evidence>
<keyword evidence="12" id="KW-1185">Reference proteome</keyword>
<feature type="compositionally biased region" description="Low complexity" evidence="8">
    <location>
        <begin position="532"/>
        <end position="561"/>
    </location>
</feature>
<dbReference type="InterPro" id="IPR050879">
    <property type="entry name" value="Acyltransferase_3"/>
</dbReference>
<keyword evidence="5 9" id="KW-1133">Transmembrane helix</keyword>
<dbReference type="Proteomes" id="UP000029004">
    <property type="component" value="Unassembled WGS sequence"/>
</dbReference>
<evidence type="ECO:0000256" key="7">
    <source>
        <dbReference type="ARBA" id="ARBA00023315"/>
    </source>
</evidence>
<dbReference type="AlphaFoldDB" id="A0A087E0U5"/>
<feature type="transmembrane region" description="Helical" evidence="9">
    <location>
        <begin position="309"/>
        <end position="332"/>
    </location>
</feature>
<evidence type="ECO:0000256" key="9">
    <source>
        <dbReference type="SAM" id="Phobius"/>
    </source>
</evidence>
<feature type="transmembrane region" description="Helical" evidence="9">
    <location>
        <begin position="338"/>
        <end position="358"/>
    </location>
</feature>
<dbReference type="SUPFAM" id="SSF52266">
    <property type="entry name" value="SGNH hydrolase"/>
    <property type="match status" value="1"/>
</dbReference>
<dbReference type="InterPro" id="IPR036514">
    <property type="entry name" value="SGNH_hydro_sf"/>
</dbReference>
<evidence type="ECO:0000256" key="1">
    <source>
        <dbReference type="ARBA" id="ARBA00004651"/>
    </source>
</evidence>
<dbReference type="PANTHER" id="PTHR23028:SF53">
    <property type="entry name" value="ACYL_TRANSF_3 DOMAIN-CONTAINING PROTEIN"/>
    <property type="match status" value="1"/>
</dbReference>
<feature type="transmembrane region" description="Helical" evidence="9">
    <location>
        <begin position="400"/>
        <end position="420"/>
    </location>
</feature>
<feature type="domain" description="Acyltransferase 3" evidence="10">
    <location>
        <begin position="69"/>
        <end position="410"/>
    </location>
</feature>
<evidence type="ECO:0000313" key="12">
    <source>
        <dbReference type="Proteomes" id="UP000029004"/>
    </source>
</evidence>
<feature type="region of interest" description="Disordered" evidence="8">
    <location>
        <begin position="434"/>
        <end position="466"/>
    </location>
</feature>
<feature type="compositionally biased region" description="Gly residues" evidence="8">
    <location>
        <begin position="442"/>
        <end position="452"/>
    </location>
</feature>
<evidence type="ECO:0000256" key="6">
    <source>
        <dbReference type="ARBA" id="ARBA00023136"/>
    </source>
</evidence>
<protein>
    <submittedName>
        <fullName evidence="11">Acyltransferase</fullName>
    </submittedName>
</protein>
<feature type="transmembrane region" description="Helical" evidence="9">
    <location>
        <begin position="479"/>
        <end position="500"/>
    </location>
</feature>
<feature type="compositionally biased region" description="Basic and acidic residues" evidence="8">
    <location>
        <begin position="48"/>
        <end position="59"/>
    </location>
</feature>
<feature type="transmembrane region" description="Helical" evidence="9">
    <location>
        <begin position="91"/>
        <end position="110"/>
    </location>
</feature>
<accession>A0A087E0U5</accession>
<keyword evidence="4 9" id="KW-0812">Transmembrane</keyword>
<keyword evidence="3 11" id="KW-0808">Transferase</keyword>
<organism evidence="11 12">
    <name type="scientific">Bifidobacterium stellenboschense</name>
    <dbReference type="NCBI Taxonomy" id="762211"/>
    <lineage>
        <taxon>Bacteria</taxon>
        <taxon>Bacillati</taxon>
        <taxon>Actinomycetota</taxon>
        <taxon>Actinomycetes</taxon>
        <taxon>Bifidobacteriales</taxon>
        <taxon>Bifidobacteriaceae</taxon>
        <taxon>Bifidobacterium</taxon>
    </lineage>
</organism>
<dbReference type="GO" id="GO:0005886">
    <property type="term" value="C:plasma membrane"/>
    <property type="evidence" value="ECO:0007669"/>
    <property type="project" value="UniProtKB-SubCell"/>
</dbReference>
<keyword evidence="2" id="KW-1003">Cell membrane</keyword>
<dbReference type="Gene3D" id="3.40.50.1110">
    <property type="entry name" value="SGNH hydrolase"/>
    <property type="match status" value="1"/>
</dbReference>
<comment type="caution">
    <text evidence="11">The sequence shown here is derived from an EMBL/GenBank/DDBJ whole genome shotgun (WGS) entry which is preliminary data.</text>
</comment>
<evidence type="ECO:0000259" key="10">
    <source>
        <dbReference type="Pfam" id="PF01757"/>
    </source>
</evidence>
<proteinExistence type="predicted"/>
<keyword evidence="7 11" id="KW-0012">Acyltransferase</keyword>
<evidence type="ECO:0000256" key="8">
    <source>
        <dbReference type="SAM" id="MobiDB-lite"/>
    </source>
</evidence>
<dbReference type="PANTHER" id="PTHR23028">
    <property type="entry name" value="ACETYLTRANSFERASE"/>
    <property type="match status" value="1"/>
</dbReference>
<feature type="compositionally biased region" description="Polar residues" evidence="8">
    <location>
        <begin position="19"/>
        <end position="29"/>
    </location>
</feature>
<reference evidence="11 12" key="1">
    <citation type="submission" date="2014-03" db="EMBL/GenBank/DDBJ databases">
        <title>Genomics of Bifidobacteria.</title>
        <authorList>
            <person name="Ventura M."/>
            <person name="Milani C."/>
            <person name="Lugli G.A."/>
        </authorList>
    </citation>
    <scope>NUCLEOTIDE SEQUENCE [LARGE SCALE GENOMIC DNA]</scope>
    <source>
        <strain evidence="11 12">DSM 23968</strain>
    </source>
</reference>
<feature type="region of interest" description="Disordered" evidence="8">
    <location>
        <begin position="520"/>
        <end position="562"/>
    </location>
</feature>
<feature type="transmembrane region" description="Helical" evidence="9">
    <location>
        <begin position="199"/>
        <end position="218"/>
    </location>
</feature>
<gene>
    <name evidence="11" type="ORF">BSTEL_0982</name>
</gene>
<evidence type="ECO:0000313" key="11">
    <source>
        <dbReference type="EMBL" id="KFJ01396.1"/>
    </source>
</evidence>
<dbReference type="GO" id="GO:0016747">
    <property type="term" value="F:acyltransferase activity, transferring groups other than amino-acyl groups"/>
    <property type="evidence" value="ECO:0007669"/>
    <property type="project" value="InterPro"/>
</dbReference>
<dbReference type="eggNOG" id="COG1835">
    <property type="taxonomic scope" value="Bacteria"/>
</dbReference>
<dbReference type="Pfam" id="PF01757">
    <property type="entry name" value="Acyl_transf_3"/>
    <property type="match status" value="1"/>
</dbReference>
<feature type="transmembrane region" description="Helical" evidence="9">
    <location>
        <begin position="230"/>
        <end position="248"/>
    </location>
</feature>
<name>A0A087E0U5_9BIFI</name>
<evidence type="ECO:0000256" key="5">
    <source>
        <dbReference type="ARBA" id="ARBA00022989"/>
    </source>
</evidence>
<dbReference type="InterPro" id="IPR002656">
    <property type="entry name" value="Acyl_transf_3_dom"/>
</dbReference>
<feature type="region of interest" description="Disordered" evidence="8">
    <location>
        <begin position="1"/>
        <end position="65"/>
    </location>
</feature>
<comment type="subcellular location">
    <subcellularLocation>
        <location evidence="1">Cell membrane</location>
        <topology evidence="1">Multi-pass membrane protein</topology>
    </subcellularLocation>
</comment>
<dbReference type="eggNOG" id="COG2755">
    <property type="taxonomic scope" value="Bacteria"/>
</dbReference>
<evidence type="ECO:0000256" key="4">
    <source>
        <dbReference type="ARBA" id="ARBA00022692"/>
    </source>
</evidence>